<evidence type="ECO:0000256" key="3">
    <source>
        <dbReference type="ARBA" id="ARBA00022475"/>
    </source>
</evidence>
<evidence type="ECO:0000256" key="12">
    <source>
        <dbReference type="PIRSR" id="PIRSR003182-50"/>
    </source>
</evidence>
<dbReference type="SMART" id="SM00073">
    <property type="entry name" value="HPT"/>
    <property type="match status" value="1"/>
</dbReference>
<evidence type="ECO:0000256" key="13">
    <source>
        <dbReference type="PROSITE-ProRule" id="PRU00110"/>
    </source>
</evidence>
<dbReference type="PRINTS" id="PR00344">
    <property type="entry name" value="BCTRLSENSOR"/>
</dbReference>
<dbReference type="Proteomes" id="UP000297565">
    <property type="component" value="Unassembled WGS sequence"/>
</dbReference>
<dbReference type="EMBL" id="CP066558">
    <property type="protein sequence ID" value="QQF81993.1"/>
    <property type="molecule type" value="Genomic_DNA"/>
</dbReference>
<keyword evidence="3 11" id="KW-1003">Cell membrane</keyword>
<comment type="catalytic activity">
    <reaction evidence="1 11">
        <text>ATP + protein L-histidine = ADP + protein N-phospho-L-histidine.</text>
        <dbReference type="EC" id="2.7.13.3"/>
    </reaction>
</comment>
<dbReference type="Gene3D" id="3.30.565.10">
    <property type="entry name" value="Histidine kinase-like ATPase, C-terminal domain"/>
    <property type="match status" value="1"/>
</dbReference>
<name>A0A9Q7E4D8_HISSO</name>
<dbReference type="CDD" id="cd00088">
    <property type="entry name" value="HPT"/>
    <property type="match status" value="1"/>
</dbReference>
<organism evidence="19 22">
    <name type="scientific">Histophilus somni</name>
    <name type="common">Haemophilus somnus</name>
    <dbReference type="NCBI Taxonomy" id="731"/>
    <lineage>
        <taxon>Bacteria</taxon>
        <taxon>Pseudomonadati</taxon>
        <taxon>Pseudomonadota</taxon>
        <taxon>Gammaproteobacteria</taxon>
        <taxon>Pasteurellales</taxon>
        <taxon>Pasteurellaceae</taxon>
        <taxon>Histophilus</taxon>
    </lineage>
</organism>
<dbReference type="InterPro" id="IPR011006">
    <property type="entry name" value="CheY-like_superfamily"/>
</dbReference>
<dbReference type="InterPro" id="IPR014409">
    <property type="entry name" value="Sig_transdc_His_kin_hyb_ArcB"/>
</dbReference>
<dbReference type="Pfam" id="PF00072">
    <property type="entry name" value="Response_reg"/>
    <property type="match status" value="1"/>
</dbReference>
<dbReference type="GO" id="GO:0000155">
    <property type="term" value="F:phosphorelay sensor kinase activity"/>
    <property type="evidence" value="ECO:0007669"/>
    <property type="project" value="UniProtKB-UniRule"/>
</dbReference>
<dbReference type="InterPro" id="IPR027460">
    <property type="entry name" value="ArcB_TM_sf"/>
</dbReference>
<evidence type="ECO:0000313" key="20">
    <source>
        <dbReference type="EMBL" id="TEW30586.1"/>
    </source>
</evidence>
<feature type="domain" description="HPt" evidence="18">
    <location>
        <begin position="516"/>
        <end position="618"/>
    </location>
</feature>
<dbReference type="InterPro" id="IPR001789">
    <property type="entry name" value="Sig_transdc_resp-reg_receiver"/>
</dbReference>
<feature type="modified residue" description="Phosphohistidine" evidence="12 13">
    <location>
        <position position="560"/>
    </location>
</feature>
<dbReference type="GO" id="GO:0005524">
    <property type="term" value="F:ATP binding"/>
    <property type="evidence" value="ECO:0007669"/>
    <property type="project" value="UniProtKB-UniRule"/>
</dbReference>
<keyword evidence="4 12" id="KW-0597">Phosphoprotein</keyword>
<feature type="transmembrane region" description="Helical" evidence="15">
    <location>
        <begin position="21"/>
        <end position="52"/>
    </location>
</feature>
<dbReference type="InterPro" id="IPR008207">
    <property type="entry name" value="Sig_transdc_His_kin_Hpt_dom"/>
</dbReference>
<keyword evidence="11" id="KW-0997">Cell inner membrane</keyword>
<keyword evidence="7 11" id="KW-0067">ATP-binding</keyword>
<evidence type="ECO:0000259" key="18">
    <source>
        <dbReference type="PROSITE" id="PS50894"/>
    </source>
</evidence>
<keyword evidence="5 15" id="KW-0812">Transmembrane</keyword>
<dbReference type="Gene3D" id="1.10.287.130">
    <property type="match status" value="1"/>
</dbReference>
<keyword evidence="11" id="KW-0418">Kinase</keyword>
<dbReference type="EC" id="2.7.13.3" evidence="11"/>
<evidence type="ECO:0000256" key="11">
    <source>
        <dbReference type="PIRNR" id="PIRNR003182"/>
    </source>
</evidence>
<dbReference type="SUPFAM" id="SSF52172">
    <property type="entry name" value="CheY-like"/>
    <property type="match status" value="1"/>
</dbReference>
<dbReference type="SMART" id="SM00388">
    <property type="entry name" value="HisKA"/>
    <property type="match status" value="1"/>
</dbReference>
<evidence type="ECO:0000256" key="1">
    <source>
        <dbReference type="ARBA" id="ARBA00000085"/>
    </source>
</evidence>
<keyword evidence="11" id="KW-0804">Transcription</keyword>
<dbReference type="OrthoDB" id="9770795at2"/>
<evidence type="ECO:0000256" key="6">
    <source>
        <dbReference type="ARBA" id="ARBA00022741"/>
    </source>
</evidence>
<dbReference type="PANTHER" id="PTHR45339:SF1">
    <property type="entry name" value="HYBRID SIGNAL TRANSDUCTION HISTIDINE KINASE J"/>
    <property type="match status" value="1"/>
</dbReference>
<dbReference type="InterPro" id="IPR036641">
    <property type="entry name" value="HPT_dom_sf"/>
</dbReference>
<proteinExistence type="predicted"/>
<dbReference type="AlphaFoldDB" id="A0A9Q7E4D8"/>
<dbReference type="SUPFAM" id="SSF55874">
    <property type="entry name" value="ATPase domain of HSP90 chaperone/DNA topoisomerase II/histidine kinase"/>
    <property type="match status" value="1"/>
</dbReference>
<dbReference type="PROSITE" id="PS50109">
    <property type="entry name" value="HIS_KIN"/>
    <property type="match status" value="1"/>
</dbReference>
<reference evidence="20 21" key="1">
    <citation type="submission" date="2019-03" db="EMBL/GenBank/DDBJ databases">
        <title>Horizontal Gene Transfer Machinery in Histophilus somni.</title>
        <authorList>
            <person name="Mostafa Nazari M."/>
            <person name="Liljebjelke K."/>
        </authorList>
    </citation>
    <scope>NUCLEOTIDE SEQUENCE [LARGE SCALE GENOMIC DNA]</scope>
    <source>
        <strain evidence="20 21">UOC-EPH-KLM-04</strain>
    </source>
</reference>
<evidence type="ECO:0000256" key="9">
    <source>
        <dbReference type="ARBA" id="ARBA00023012"/>
    </source>
</evidence>
<keyword evidence="22" id="KW-1185">Reference proteome</keyword>
<evidence type="ECO:0000256" key="4">
    <source>
        <dbReference type="ARBA" id="ARBA00022553"/>
    </source>
</evidence>
<feature type="domain" description="Response regulatory" evidence="17">
    <location>
        <begin position="360"/>
        <end position="479"/>
    </location>
</feature>
<dbReference type="SMART" id="SM00448">
    <property type="entry name" value="REC"/>
    <property type="match status" value="1"/>
</dbReference>
<dbReference type="Pfam" id="PF02518">
    <property type="entry name" value="HATPase_c"/>
    <property type="match status" value="1"/>
</dbReference>
<dbReference type="Pfam" id="PF18415">
    <property type="entry name" value="HKR_ArcB_TM"/>
    <property type="match status" value="1"/>
</dbReference>
<dbReference type="InterPro" id="IPR003594">
    <property type="entry name" value="HATPase_dom"/>
</dbReference>
<dbReference type="Pfam" id="PF00512">
    <property type="entry name" value="HisKA"/>
    <property type="match status" value="1"/>
</dbReference>
<dbReference type="EMBL" id="SNRV01000004">
    <property type="protein sequence ID" value="TEW30586.1"/>
    <property type="molecule type" value="Genomic_DNA"/>
</dbReference>
<evidence type="ECO:0000256" key="5">
    <source>
        <dbReference type="ARBA" id="ARBA00022692"/>
    </source>
</evidence>
<accession>A0A9Q7E4D8</accession>
<feature type="transmembrane region" description="Helical" evidence="15">
    <location>
        <begin position="58"/>
        <end position="77"/>
    </location>
</feature>
<comment type="PTM">
    <text evidence="12">Activation requires a sequential transfer of a phosphate group from a His in the primary transmitter domain, to an Asp in the receiver domain and to a His in the secondary transmitter domain.</text>
</comment>
<evidence type="ECO:0000256" key="7">
    <source>
        <dbReference type="ARBA" id="ARBA00022840"/>
    </source>
</evidence>
<dbReference type="SMART" id="SM00387">
    <property type="entry name" value="HATPase_c"/>
    <property type="match status" value="1"/>
</dbReference>
<keyword evidence="10 11" id="KW-0472">Membrane</keyword>
<dbReference type="InterPro" id="IPR004358">
    <property type="entry name" value="Sig_transdc_His_kin-like_C"/>
</dbReference>
<evidence type="ECO:0000313" key="22">
    <source>
        <dbReference type="Proteomes" id="UP000595373"/>
    </source>
</evidence>
<evidence type="ECO:0000313" key="19">
    <source>
        <dbReference type="EMBL" id="QQF81993.1"/>
    </source>
</evidence>
<reference evidence="19 22" key="2">
    <citation type="submission" date="2020-12" db="EMBL/GenBank/DDBJ databases">
        <title>ASc-MMNZ-VFA-070.</title>
        <authorList>
            <person name="Schryvers A."/>
            <person name="Mostafa Nazari M."/>
            <person name="Farshchi Andisi V."/>
            <person name="Timsit E."/>
            <person name="Walter Morck D."/>
        </authorList>
    </citation>
    <scope>NUCLEOTIDE SEQUENCE [LARGE SCALE GENOMIC DNA]</scope>
    <source>
        <strain evidence="19 22">ASc-MMNZ-VFA-070</strain>
    </source>
</reference>
<dbReference type="Gene3D" id="1.20.120.160">
    <property type="entry name" value="HPT domain"/>
    <property type="match status" value="1"/>
</dbReference>
<keyword evidence="8 15" id="KW-1133">Transmembrane helix</keyword>
<dbReference type="InterPro" id="IPR005467">
    <property type="entry name" value="His_kinase_dom"/>
</dbReference>
<dbReference type="PROSITE" id="PS50110">
    <property type="entry name" value="RESPONSE_REGULATORY"/>
    <property type="match status" value="1"/>
</dbReference>
<gene>
    <name evidence="20" type="ORF">E2R48_03490</name>
    <name evidence="19" type="ORF">JFL49_07995</name>
</gene>
<dbReference type="Proteomes" id="UP000595373">
    <property type="component" value="Chromosome"/>
</dbReference>
<evidence type="ECO:0000256" key="8">
    <source>
        <dbReference type="ARBA" id="ARBA00022989"/>
    </source>
</evidence>
<keyword evidence="9 11" id="KW-0902">Two-component regulatory system</keyword>
<dbReference type="PROSITE" id="PS50894">
    <property type="entry name" value="HPT"/>
    <property type="match status" value="1"/>
</dbReference>
<dbReference type="PIRSF" id="PIRSF003182">
    <property type="entry name" value="ArcB"/>
    <property type="match status" value="1"/>
</dbReference>
<dbReference type="InterPro" id="IPR040642">
    <property type="entry name" value="HKR_ArcB_TM"/>
</dbReference>
<keyword evidence="11" id="KW-0805">Transcription regulation</keyword>
<dbReference type="CDD" id="cd00082">
    <property type="entry name" value="HisKA"/>
    <property type="match status" value="1"/>
</dbReference>
<feature type="domain" description="Histidine kinase" evidence="16">
    <location>
        <begin position="128"/>
        <end position="344"/>
    </location>
</feature>
<dbReference type="RefSeq" id="WP_075294328.1">
    <property type="nucleotide sequence ID" value="NZ_CP018802.1"/>
</dbReference>
<dbReference type="SUPFAM" id="SSF47226">
    <property type="entry name" value="Histidine-containing phosphotransfer domain, HPT domain"/>
    <property type="match status" value="1"/>
</dbReference>
<evidence type="ECO:0000313" key="21">
    <source>
        <dbReference type="Proteomes" id="UP000297565"/>
    </source>
</evidence>
<dbReference type="InterPro" id="IPR036890">
    <property type="entry name" value="HATPase_C_sf"/>
</dbReference>
<dbReference type="Pfam" id="PF01627">
    <property type="entry name" value="Hpt"/>
    <property type="match status" value="1"/>
</dbReference>
<dbReference type="InterPro" id="IPR003661">
    <property type="entry name" value="HisK_dim/P_dom"/>
</dbReference>
<evidence type="ECO:0000259" key="17">
    <source>
        <dbReference type="PROSITE" id="PS50110"/>
    </source>
</evidence>
<protein>
    <recommendedName>
        <fullName evidence="11">Aerobic respiration control sensor protein</fullName>
        <ecNumber evidence="11">2.7.13.3</ecNumber>
    </recommendedName>
</protein>
<dbReference type="Gene3D" id="1.10.287.970">
    <property type="entry name" value="His Kinase A (phosphoacceptor) domain"/>
    <property type="match status" value="1"/>
</dbReference>
<dbReference type="InterPro" id="IPR036097">
    <property type="entry name" value="HisK_dim/P_sf"/>
</dbReference>
<feature type="modified residue" description="Phosphohistidine; by autocatalysis" evidence="12">
    <location>
        <position position="131"/>
    </location>
</feature>
<dbReference type="CDD" id="cd17546">
    <property type="entry name" value="REC_hyHK_CKI1_RcsC-like"/>
    <property type="match status" value="1"/>
</dbReference>
<dbReference type="PANTHER" id="PTHR45339">
    <property type="entry name" value="HYBRID SIGNAL TRANSDUCTION HISTIDINE KINASE J"/>
    <property type="match status" value="1"/>
</dbReference>
<evidence type="ECO:0000256" key="15">
    <source>
        <dbReference type="SAM" id="Phobius"/>
    </source>
</evidence>
<comment type="subcellular location">
    <subcellularLocation>
        <location evidence="11">Cell inner membrane</location>
        <topology evidence="11">Multi-pass membrane protein</topology>
    </subcellularLocation>
    <subcellularLocation>
        <location evidence="2">Cell membrane</location>
        <topology evidence="2">Multi-pass membrane protein</topology>
    </subcellularLocation>
</comment>
<evidence type="ECO:0000256" key="10">
    <source>
        <dbReference type="ARBA" id="ARBA00023136"/>
    </source>
</evidence>
<keyword evidence="6 11" id="KW-0547">Nucleotide-binding</keyword>
<evidence type="ECO:0000256" key="2">
    <source>
        <dbReference type="ARBA" id="ARBA00004651"/>
    </source>
</evidence>
<evidence type="ECO:0000256" key="14">
    <source>
        <dbReference type="PROSITE-ProRule" id="PRU00169"/>
    </source>
</evidence>
<feature type="modified residue" description="4-aspartylphosphate" evidence="12 14">
    <location>
        <position position="409"/>
    </location>
</feature>
<dbReference type="Gene3D" id="3.40.50.2300">
    <property type="match status" value="1"/>
</dbReference>
<keyword evidence="11" id="KW-0808">Transferase</keyword>
<evidence type="ECO:0000259" key="16">
    <source>
        <dbReference type="PROSITE" id="PS50109"/>
    </source>
</evidence>
<dbReference type="SUPFAM" id="SSF47384">
    <property type="entry name" value="Homodimeric domain of signal transducing histidine kinase"/>
    <property type="match status" value="1"/>
</dbReference>
<sequence length="618" mass="69609">MKNLKYFAQKYVDWVIRLGRIRFSLLGVCILAVVALLTQIVVSLIFIGTIYWQDVARSIIFGLFSAPFVLYFFTLLVEKLEKSRLDLAKLVDNLRNEVSERILAERKLSVALSEIEKTSQDKTALMTTISHELRTPLNGIIGLSQILLDDKLTEQQRNYLKTINVSAISLTHIFSDIIDLEKIDANRIELHYQPTNLCSFLNDITNFATLMAAQRKLKFELACDKDLPDWLMLDSARLSQILWNLINNAVKFTPAGKIKLKVSRLTDDTFSFALSDTGVGIAKGELDKIFTMYYQVQETDHKPIGSGIGLAVSKAIAGLMGGDLTVESQLHQGATFTLTLQAKAVEKPAESESNVPNTLTILLVEDIEVNIIVAKSVLEKLGYCVDVAMTGKEAIQKFEQNYYDLVLLDIQLPDMSGFTIAQYLREKYEQGVYDFLPPLIALTANIMQSKTEYQKQGMDDVLRKPLSLEALVNCLSDYFGDELNTKIIKKSSFVEFSALSDVLNMELLVELNDILGKEFIGKNLLLFKQTMPSYVNELLDSYEQYKQDSAVKKDLLSNVHKIKGAAASVGLLRLQQVASLAQDANHENWETHIDEWINTLANDWLVDTATLEDWLNDL</sequence>
<dbReference type="GO" id="GO:0005886">
    <property type="term" value="C:plasma membrane"/>
    <property type="evidence" value="ECO:0007669"/>
    <property type="project" value="UniProtKB-SubCell"/>
</dbReference>